<dbReference type="RefSeq" id="WP_199395815.1">
    <property type="nucleotide sequence ID" value="NZ_JAEMHK010000010.1"/>
</dbReference>
<accession>A0ABS0YTS2</accession>
<gene>
    <name evidence="2" type="primary">cowN</name>
    <name evidence="2" type="ORF">JFN90_14410</name>
</gene>
<dbReference type="HAMAP" id="MF_02117">
    <property type="entry name" value="CowN"/>
    <property type="match status" value="1"/>
</dbReference>
<proteinExistence type="inferred from homology"/>
<dbReference type="EMBL" id="JAEMHK010000010">
    <property type="protein sequence ID" value="MBJ6801324.1"/>
    <property type="molecule type" value="Genomic_DNA"/>
</dbReference>
<evidence type="ECO:0000313" key="3">
    <source>
        <dbReference type="Proteomes" id="UP000641025"/>
    </source>
</evidence>
<dbReference type="Pfam" id="PF20543">
    <property type="entry name" value="CowN"/>
    <property type="match status" value="1"/>
</dbReference>
<dbReference type="Proteomes" id="UP000641025">
    <property type="component" value="Unassembled WGS sequence"/>
</dbReference>
<sequence length="101" mass="11759">MQKQDKPDRYISFAGIEGYKNSRELVALLRRHIDAPGKSNPFWEKFKEKLARVGQPDQNGGRSLDELFLVHSYINDIRGLFEEYDDEAALELLEQVERESC</sequence>
<dbReference type="NCBIfam" id="NF033689">
    <property type="entry name" value="N2Fix_CO_CowN"/>
    <property type="match status" value="1"/>
</dbReference>
<evidence type="ECO:0000313" key="2">
    <source>
        <dbReference type="EMBL" id="MBJ6801324.1"/>
    </source>
</evidence>
<keyword evidence="3" id="KW-1185">Reference proteome</keyword>
<comment type="caution">
    <text evidence="2">The sequence shown here is derived from an EMBL/GenBank/DDBJ whole genome shotgun (WGS) entry which is preliminary data.</text>
</comment>
<protein>
    <submittedName>
        <fullName evidence="2">N(2)-fixation sustaining protein CowN</fullName>
    </submittedName>
</protein>
<dbReference type="InterPro" id="IPR024899">
    <property type="entry name" value="CowN"/>
</dbReference>
<name>A0ABS0YTS2_9BACT</name>
<keyword evidence="1" id="KW-0535">Nitrogen fixation</keyword>
<reference evidence="2 3" key="1">
    <citation type="submission" date="2020-12" db="EMBL/GenBank/DDBJ databases">
        <title>Geomonas sp. Red259, isolated from paddy soil.</title>
        <authorList>
            <person name="Xu Z."/>
            <person name="Zhang Z."/>
            <person name="Masuda Y."/>
            <person name="Itoh H."/>
            <person name="Senoo K."/>
        </authorList>
    </citation>
    <scope>NUCLEOTIDE SEQUENCE [LARGE SCALE GENOMIC DNA]</scope>
    <source>
        <strain evidence="2 3">Red259</strain>
    </source>
</reference>
<organism evidence="2 3">
    <name type="scientific">Geomonas propionica</name>
    <dbReference type="NCBI Taxonomy" id="2798582"/>
    <lineage>
        <taxon>Bacteria</taxon>
        <taxon>Pseudomonadati</taxon>
        <taxon>Thermodesulfobacteriota</taxon>
        <taxon>Desulfuromonadia</taxon>
        <taxon>Geobacterales</taxon>
        <taxon>Geobacteraceae</taxon>
        <taxon>Geomonas</taxon>
    </lineage>
</organism>
<evidence type="ECO:0000256" key="1">
    <source>
        <dbReference type="ARBA" id="ARBA00023231"/>
    </source>
</evidence>